<reference evidence="2" key="1">
    <citation type="submission" date="2014-11" db="EMBL/GenBank/DDBJ databases">
        <authorList>
            <person name="Amaro Gonzalez C."/>
        </authorList>
    </citation>
    <scope>NUCLEOTIDE SEQUENCE</scope>
</reference>
<dbReference type="SUPFAM" id="SSF55874">
    <property type="entry name" value="ATPase domain of HSP90 chaperone/DNA topoisomerase II/histidine kinase"/>
    <property type="match status" value="1"/>
</dbReference>
<protein>
    <recommendedName>
        <fullName evidence="1">Sacsin/Nov domain-containing protein</fullName>
    </recommendedName>
</protein>
<organism evidence="2">
    <name type="scientific">Anguilla anguilla</name>
    <name type="common">European freshwater eel</name>
    <name type="synonym">Muraena anguilla</name>
    <dbReference type="NCBI Taxonomy" id="7936"/>
    <lineage>
        <taxon>Eukaryota</taxon>
        <taxon>Metazoa</taxon>
        <taxon>Chordata</taxon>
        <taxon>Craniata</taxon>
        <taxon>Vertebrata</taxon>
        <taxon>Euteleostomi</taxon>
        <taxon>Actinopterygii</taxon>
        <taxon>Neopterygii</taxon>
        <taxon>Teleostei</taxon>
        <taxon>Anguilliformes</taxon>
        <taxon>Anguillidae</taxon>
        <taxon>Anguilla</taxon>
    </lineage>
</organism>
<dbReference type="InterPro" id="IPR036890">
    <property type="entry name" value="HATPase_C_sf"/>
</dbReference>
<sequence length="87" mass="9961">MSFSERQKRRRQNAFGATSPPFIDYLKDILRRYPDGGQILKELIQNADDAGATEVVFIHDDRAYGTQALWAEDLEKYQGIVLAKMVL</sequence>
<dbReference type="InterPro" id="IPR058210">
    <property type="entry name" value="SACS/Nov_dom"/>
</dbReference>
<dbReference type="PANTHER" id="PTHR46919:SF2">
    <property type="entry name" value="SACSIN"/>
    <property type="match status" value="1"/>
</dbReference>
<name>A0A0E9WWE3_ANGAN</name>
<accession>A0A0E9WWE3</accession>
<dbReference type="Pfam" id="PF25794">
    <property type="entry name" value="SACS"/>
    <property type="match status" value="1"/>
</dbReference>
<evidence type="ECO:0000259" key="1">
    <source>
        <dbReference type="Pfam" id="PF25794"/>
    </source>
</evidence>
<evidence type="ECO:0000313" key="2">
    <source>
        <dbReference type="EMBL" id="JAH93748.1"/>
    </source>
</evidence>
<reference evidence="2" key="2">
    <citation type="journal article" date="2015" name="Fish Shellfish Immunol.">
        <title>Early steps in the European eel (Anguilla anguilla)-Vibrio vulnificus interaction in the gills: Role of the RtxA13 toxin.</title>
        <authorList>
            <person name="Callol A."/>
            <person name="Pajuelo D."/>
            <person name="Ebbesson L."/>
            <person name="Teles M."/>
            <person name="MacKenzie S."/>
            <person name="Amaro C."/>
        </authorList>
    </citation>
    <scope>NUCLEOTIDE SEQUENCE</scope>
</reference>
<dbReference type="AlphaFoldDB" id="A0A0E9WWE3"/>
<proteinExistence type="predicted"/>
<feature type="domain" description="Sacsin/Nov" evidence="1">
    <location>
        <begin position="21"/>
        <end position="82"/>
    </location>
</feature>
<dbReference type="PANTHER" id="PTHR46919">
    <property type="entry name" value="ZINC FINGER, C3HC4 TYPE (RING FINGER) FAMILY PROTEIN"/>
    <property type="match status" value="1"/>
</dbReference>
<dbReference type="EMBL" id="GBXM01014829">
    <property type="protein sequence ID" value="JAH93748.1"/>
    <property type="molecule type" value="Transcribed_RNA"/>
</dbReference>